<accession>A0ABQ2NA28</accession>
<evidence type="ECO:0000313" key="3">
    <source>
        <dbReference type="Proteomes" id="UP000655410"/>
    </source>
</evidence>
<dbReference type="EMBL" id="BMNI01000003">
    <property type="protein sequence ID" value="GGO88872.1"/>
    <property type="molecule type" value="Genomic_DNA"/>
</dbReference>
<evidence type="ECO:0008006" key="4">
    <source>
        <dbReference type="Google" id="ProtNLM"/>
    </source>
</evidence>
<reference evidence="3" key="1">
    <citation type="journal article" date="2019" name="Int. J. Syst. Evol. Microbiol.">
        <title>The Global Catalogue of Microorganisms (GCM) 10K type strain sequencing project: providing services to taxonomists for standard genome sequencing and annotation.</title>
        <authorList>
            <consortium name="The Broad Institute Genomics Platform"/>
            <consortium name="The Broad Institute Genome Sequencing Center for Infectious Disease"/>
            <person name="Wu L."/>
            <person name="Ma J."/>
        </authorList>
    </citation>
    <scope>NUCLEOTIDE SEQUENCE [LARGE SCALE GENOMIC DNA]</scope>
    <source>
        <strain evidence="3">CGMCC 4.7371</strain>
    </source>
</reference>
<feature type="transmembrane region" description="Helical" evidence="1">
    <location>
        <begin position="12"/>
        <end position="33"/>
    </location>
</feature>
<dbReference type="Proteomes" id="UP000655410">
    <property type="component" value="Unassembled WGS sequence"/>
</dbReference>
<gene>
    <name evidence="2" type="ORF">GCM10011584_16920</name>
</gene>
<comment type="caution">
    <text evidence="2">The sequence shown here is derived from an EMBL/GenBank/DDBJ whole genome shotgun (WGS) entry which is preliminary data.</text>
</comment>
<organism evidence="2 3">
    <name type="scientific">Nocardioides phosphati</name>
    <dbReference type="NCBI Taxonomy" id="1867775"/>
    <lineage>
        <taxon>Bacteria</taxon>
        <taxon>Bacillati</taxon>
        <taxon>Actinomycetota</taxon>
        <taxon>Actinomycetes</taxon>
        <taxon>Propionibacteriales</taxon>
        <taxon>Nocardioidaceae</taxon>
        <taxon>Nocardioides</taxon>
    </lineage>
</organism>
<name>A0ABQ2NA28_9ACTN</name>
<sequence length="55" mass="6344">MQPFIEIFTRDQVLILIAILFFFLLSIVISLSARKDAEDGDLEHFDHEHGEADAR</sequence>
<keyword evidence="1" id="KW-1133">Transmembrane helix</keyword>
<evidence type="ECO:0000256" key="1">
    <source>
        <dbReference type="SAM" id="Phobius"/>
    </source>
</evidence>
<dbReference type="RefSeq" id="WP_188783567.1">
    <property type="nucleotide sequence ID" value="NZ_BMNI01000003.1"/>
</dbReference>
<keyword evidence="1" id="KW-0812">Transmembrane</keyword>
<evidence type="ECO:0000313" key="2">
    <source>
        <dbReference type="EMBL" id="GGO88872.1"/>
    </source>
</evidence>
<proteinExistence type="predicted"/>
<keyword evidence="3" id="KW-1185">Reference proteome</keyword>
<protein>
    <recommendedName>
        <fullName evidence="4">CcoQ/FixQ family Cbb3-type cytochrome c oxidase assembly chaperone</fullName>
    </recommendedName>
</protein>
<keyword evidence="1" id="KW-0472">Membrane</keyword>